<protein>
    <submittedName>
        <fullName evidence="4">Glyoxalase/bleomycin resistance protein/dioxygenase</fullName>
    </submittedName>
</protein>
<gene>
    <name evidence="4" type="ORF">ND2E_2102</name>
</gene>
<keyword evidence="1" id="KW-0479">Metal-binding</keyword>
<dbReference type="RefSeq" id="WP_033092878.1">
    <property type="nucleotide sequence ID" value="NZ_JQED01000007.1"/>
</dbReference>
<dbReference type="PANTHER" id="PTHR43048:SF6">
    <property type="entry name" value="BLR8189 PROTEIN"/>
    <property type="match status" value="1"/>
</dbReference>
<keyword evidence="2" id="KW-0732">Signal</keyword>
<dbReference type="GO" id="GO:0004493">
    <property type="term" value="F:methylmalonyl-CoA epimerase activity"/>
    <property type="evidence" value="ECO:0007669"/>
    <property type="project" value="TreeGrafter"/>
</dbReference>
<feature type="domain" description="VOC" evidence="3">
    <location>
        <begin position="36"/>
        <end position="161"/>
    </location>
</feature>
<keyword evidence="4" id="KW-0223">Dioxygenase</keyword>
<dbReference type="Proteomes" id="UP000029843">
    <property type="component" value="Unassembled WGS sequence"/>
</dbReference>
<dbReference type="GO" id="GO:0046491">
    <property type="term" value="P:L-methylmalonyl-CoA metabolic process"/>
    <property type="evidence" value="ECO:0007669"/>
    <property type="project" value="TreeGrafter"/>
</dbReference>
<dbReference type="GO" id="GO:0046872">
    <property type="term" value="F:metal ion binding"/>
    <property type="evidence" value="ECO:0007669"/>
    <property type="project" value="UniProtKB-KW"/>
</dbReference>
<dbReference type="InterPro" id="IPR037523">
    <property type="entry name" value="VOC_core"/>
</dbReference>
<proteinExistence type="predicted"/>
<dbReference type="AlphaFoldDB" id="A0A099KTT5"/>
<dbReference type="GO" id="GO:0051213">
    <property type="term" value="F:dioxygenase activity"/>
    <property type="evidence" value="ECO:0007669"/>
    <property type="project" value="UniProtKB-KW"/>
</dbReference>
<reference evidence="4 5" key="1">
    <citation type="submission" date="2014-08" db="EMBL/GenBank/DDBJ databases">
        <title>Genomic and Phenotypic Diversity of Colwellia psychrerythraea strains from Disparate Marine Basins.</title>
        <authorList>
            <person name="Techtmann S.M."/>
            <person name="Stelling S.C."/>
            <person name="Utturkar S.M."/>
            <person name="Alshibli N."/>
            <person name="Harris A."/>
            <person name="Brown S.D."/>
            <person name="Hazen T.C."/>
        </authorList>
    </citation>
    <scope>NUCLEOTIDE SEQUENCE [LARGE SCALE GENOMIC DNA]</scope>
    <source>
        <strain evidence="4 5">ND2E</strain>
    </source>
</reference>
<keyword evidence="4" id="KW-0560">Oxidoreductase</keyword>
<name>A0A099KTT5_COLPS</name>
<dbReference type="Pfam" id="PF00903">
    <property type="entry name" value="Glyoxalase"/>
    <property type="match status" value="1"/>
</dbReference>
<dbReference type="Gene3D" id="3.10.180.10">
    <property type="entry name" value="2,3-Dihydroxybiphenyl 1,2-Dioxygenase, domain 1"/>
    <property type="match status" value="1"/>
</dbReference>
<dbReference type="InterPro" id="IPR004360">
    <property type="entry name" value="Glyas_Fos-R_dOase_dom"/>
</dbReference>
<dbReference type="InterPro" id="IPR029068">
    <property type="entry name" value="Glyas_Bleomycin-R_OHBP_Dase"/>
</dbReference>
<dbReference type="PATRIC" id="fig|28229.4.peg.1127"/>
<dbReference type="EMBL" id="JQED01000007">
    <property type="protein sequence ID" value="KGJ94169.1"/>
    <property type="molecule type" value="Genomic_DNA"/>
</dbReference>
<dbReference type="InterPro" id="IPR051785">
    <property type="entry name" value="MMCE/EMCE_epimerase"/>
</dbReference>
<dbReference type="PANTHER" id="PTHR43048">
    <property type="entry name" value="METHYLMALONYL-COA EPIMERASE"/>
    <property type="match status" value="1"/>
</dbReference>
<evidence type="ECO:0000313" key="5">
    <source>
        <dbReference type="Proteomes" id="UP000029843"/>
    </source>
</evidence>
<organism evidence="4 5">
    <name type="scientific">Colwellia psychrerythraea</name>
    <name type="common">Vibrio psychroerythus</name>
    <dbReference type="NCBI Taxonomy" id="28229"/>
    <lineage>
        <taxon>Bacteria</taxon>
        <taxon>Pseudomonadati</taxon>
        <taxon>Pseudomonadota</taxon>
        <taxon>Gammaproteobacteria</taxon>
        <taxon>Alteromonadales</taxon>
        <taxon>Colwelliaceae</taxon>
        <taxon>Colwellia</taxon>
    </lineage>
</organism>
<evidence type="ECO:0000256" key="2">
    <source>
        <dbReference type="SAM" id="SignalP"/>
    </source>
</evidence>
<accession>A0A099KTT5</accession>
<dbReference type="SUPFAM" id="SSF54593">
    <property type="entry name" value="Glyoxalase/Bleomycin resistance protein/Dihydroxybiphenyl dioxygenase"/>
    <property type="match status" value="1"/>
</dbReference>
<evidence type="ECO:0000313" key="4">
    <source>
        <dbReference type="EMBL" id="KGJ94169.1"/>
    </source>
</evidence>
<evidence type="ECO:0000256" key="1">
    <source>
        <dbReference type="ARBA" id="ARBA00022723"/>
    </source>
</evidence>
<dbReference type="PROSITE" id="PS51819">
    <property type="entry name" value="VOC"/>
    <property type="match status" value="1"/>
</dbReference>
<sequence precursor="true">MNKKVIALCFITSIITTHTALANSTINKLNSPITQGINHLGLTVSNLEKSTQFFTETLGWKLVGGYDDYPSKFVTDGKLFLTLWQVTNPSKNIAFDRKNNVGLHHLALSIASLDDLNTLYERCKKSEGVIIEFAPEPNGAGPTIHMMIREPSGNRIEFAYTPKKIQ</sequence>
<evidence type="ECO:0000259" key="3">
    <source>
        <dbReference type="PROSITE" id="PS51819"/>
    </source>
</evidence>
<comment type="caution">
    <text evidence="4">The sequence shown here is derived from an EMBL/GenBank/DDBJ whole genome shotgun (WGS) entry which is preliminary data.</text>
</comment>
<feature type="signal peptide" evidence="2">
    <location>
        <begin position="1"/>
        <end position="22"/>
    </location>
</feature>
<feature type="chain" id="PRO_5001948938" evidence="2">
    <location>
        <begin position="23"/>
        <end position="166"/>
    </location>
</feature>